<dbReference type="PROSITE" id="PS51371">
    <property type="entry name" value="CBS"/>
    <property type="match status" value="2"/>
</dbReference>
<dbReference type="Pfam" id="PF00571">
    <property type="entry name" value="CBS"/>
    <property type="match status" value="2"/>
</dbReference>
<evidence type="ECO:0000256" key="1">
    <source>
        <dbReference type="ARBA" id="ARBA00022737"/>
    </source>
</evidence>
<dbReference type="PATRIC" id="fig|1352936.5.peg.1064"/>
<dbReference type="EMBL" id="AWQX01000045">
    <property type="protein sequence ID" value="EST35722.1"/>
    <property type="molecule type" value="Genomic_DNA"/>
</dbReference>
<dbReference type="SMART" id="SM00116">
    <property type="entry name" value="CBS"/>
    <property type="match status" value="2"/>
</dbReference>
<dbReference type="PANTHER" id="PTHR48108">
    <property type="entry name" value="CBS DOMAIN-CONTAINING PROTEIN CBSX2, CHLOROPLASTIC"/>
    <property type="match status" value="1"/>
</dbReference>
<dbReference type="HOGENOM" id="CLU_040681_12_0_11"/>
<proteinExistence type="predicted"/>
<dbReference type="Gene3D" id="3.10.580.10">
    <property type="entry name" value="CBS-domain"/>
    <property type="match status" value="1"/>
</dbReference>
<gene>
    <name evidence="4" type="ORF">M878_04935</name>
</gene>
<dbReference type="CDD" id="cd04622">
    <property type="entry name" value="CBS_pair_HRP1_like"/>
    <property type="match status" value="1"/>
</dbReference>
<keyword evidence="1" id="KW-0677">Repeat</keyword>
<dbReference type="AlphaFoldDB" id="V6KUD0"/>
<evidence type="ECO:0000259" key="3">
    <source>
        <dbReference type="PROSITE" id="PS51371"/>
    </source>
</evidence>
<evidence type="ECO:0000313" key="5">
    <source>
        <dbReference type="Proteomes" id="UP000017984"/>
    </source>
</evidence>
<dbReference type="STRING" id="1352936.M878_04935"/>
<dbReference type="SUPFAM" id="SSF54631">
    <property type="entry name" value="CBS-domain pair"/>
    <property type="match status" value="1"/>
</dbReference>
<dbReference type="InterPro" id="IPR046342">
    <property type="entry name" value="CBS_dom_sf"/>
</dbReference>
<dbReference type="InterPro" id="IPR051462">
    <property type="entry name" value="CBS_domain-containing"/>
</dbReference>
<dbReference type="PANTHER" id="PTHR48108:SF34">
    <property type="entry name" value="CBS DOMAIN-CONTAINING PROTEIN YHCV"/>
    <property type="match status" value="1"/>
</dbReference>
<evidence type="ECO:0000313" key="4">
    <source>
        <dbReference type="EMBL" id="EST35722.1"/>
    </source>
</evidence>
<dbReference type="InterPro" id="IPR000644">
    <property type="entry name" value="CBS_dom"/>
</dbReference>
<protein>
    <recommendedName>
        <fullName evidence="3">CBS domain-containing protein</fullName>
    </recommendedName>
</protein>
<keyword evidence="5" id="KW-1185">Reference proteome</keyword>
<reference evidence="4 5" key="1">
    <citation type="journal article" date="2014" name="Genome Announc.">
        <title>Draft Genome Sequence of Streptomyces roseochromogenes subsp. oscitans DS 12.976, Producer of the Aminocoumarin Antibiotic Clorobiocin.</title>
        <authorList>
            <person name="Ruckert C."/>
            <person name="Kalinowski J."/>
            <person name="Heide L."/>
            <person name="Apel A.K."/>
        </authorList>
    </citation>
    <scope>NUCLEOTIDE SEQUENCE [LARGE SCALE GENOMIC DNA]</scope>
    <source>
        <strain evidence="4 5">DS 12.976</strain>
    </source>
</reference>
<evidence type="ECO:0000256" key="2">
    <source>
        <dbReference type="PROSITE-ProRule" id="PRU00703"/>
    </source>
</evidence>
<dbReference type="Proteomes" id="UP000017984">
    <property type="component" value="Chromosome"/>
</dbReference>
<feature type="domain" description="CBS" evidence="3">
    <location>
        <begin position="92"/>
        <end position="150"/>
    </location>
</feature>
<keyword evidence="2" id="KW-0129">CBS domain</keyword>
<name>V6KUD0_STRRC</name>
<sequence>MREESSALVVHGGRRWVAVTRYVREIMTQNPVTVSEKTPLTEVARLMRQNGIGDVIVTEGDHVCGLVTDRDLVVRALADERDPTLTVVGQVCSRDMVTCSSQDPVDEAIRLMREHTLRRLPVVDDDRLVGALSLGDLAVERDPHSALADISAARPNR</sequence>
<organism evidence="4 5">
    <name type="scientific">Streptomyces roseochromogenus subsp. oscitans DS 12.976</name>
    <dbReference type="NCBI Taxonomy" id="1352936"/>
    <lineage>
        <taxon>Bacteria</taxon>
        <taxon>Bacillati</taxon>
        <taxon>Actinomycetota</taxon>
        <taxon>Actinomycetes</taxon>
        <taxon>Kitasatosporales</taxon>
        <taxon>Streptomycetaceae</taxon>
        <taxon>Streptomyces</taxon>
    </lineage>
</organism>
<feature type="domain" description="CBS" evidence="3">
    <location>
        <begin position="27"/>
        <end position="83"/>
    </location>
</feature>
<comment type="caution">
    <text evidence="4">The sequence shown here is derived from an EMBL/GenBank/DDBJ whole genome shotgun (WGS) entry which is preliminary data.</text>
</comment>
<accession>V6KUD0</accession>